<gene>
    <name evidence="2" type="ORF">MGSAQ_000792</name>
</gene>
<keyword evidence="1" id="KW-0812">Transmembrane</keyword>
<evidence type="ECO:0000256" key="1">
    <source>
        <dbReference type="SAM" id="Phobius"/>
    </source>
</evidence>
<keyword evidence="1" id="KW-1133">Transmembrane helix</keyword>
<feature type="transmembrane region" description="Helical" evidence="1">
    <location>
        <begin position="6"/>
        <end position="29"/>
    </location>
</feature>
<comment type="caution">
    <text evidence="2">The sequence shown here is derived from an EMBL/GenBank/DDBJ whole genome shotgun (WGS) entry which is preliminary data.</text>
</comment>
<protein>
    <submittedName>
        <fullName evidence="2">Uncharacterized protein</fullName>
    </submittedName>
</protein>
<organism evidence="2">
    <name type="scientific">marine sediment metagenome</name>
    <dbReference type="NCBI Taxonomy" id="412755"/>
    <lineage>
        <taxon>unclassified sequences</taxon>
        <taxon>metagenomes</taxon>
        <taxon>ecological metagenomes</taxon>
    </lineage>
</organism>
<accession>A0A1B6NXJ4</accession>
<dbReference type="AlphaFoldDB" id="A0A1B6NXJ4"/>
<evidence type="ECO:0000313" key="2">
    <source>
        <dbReference type="EMBL" id="KTF07712.1"/>
    </source>
</evidence>
<dbReference type="EMBL" id="AYSL01000381">
    <property type="protein sequence ID" value="KTF07712.1"/>
    <property type="molecule type" value="Genomic_DNA"/>
</dbReference>
<name>A0A1B6NXJ4_9ZZZZ</name>
<sequence>MPISNTIVMVIALTEFCLSSINTYVVSVVTTRKVE</sequence>
<reference evidence="2" key="1">
    <citation type="submission" date="2013-11" db="EMBL/GenBank/DDBJ databases">
        <title>Microbial diversity, functional groups and degradation webs in Northern and Southern Mediterranean and Red Sea marine crude oil polluted sites.</title>
        <authorList>
            <person name="Daffonchio D."/>
            <person name="Mapelli F."/>
            <person name="Ferrer M."/>
            <person name="Richter M."/>
            <person name="Cherif A."/>
            <person name="Malkawi H.I."/>
            <person name="Yakimov M.M."/>
            <person name="Abdel-Fattah Y.R."/>
            <person name="Blaghen M."/>
            <person name="Golyshin P.N."/>
            <person name="Kalogerakis N."/>
            <person name="Boon N."/>
            <person name="Magagnini M."/>
            <person name="Fava F."/>
        </authorList>
    </citation>
    <scope>NUCLEOTIDE SEQUENCE</scope>
</reference>
<proteinExistence type="predicted"/>
<keyword evidence="1" id="KW-0472">Membrane</keyword>